<dbReference type="Proteomes" id="UP000115751">
    <property type="component" value="Segment"/>
</dbReference>
<evidence type="ECO:0000313" key="10">
    <source>
        <dbReference type="EMBL" id="CAD1814296.1"/>
    </source>
</evidence>
<dbReference type="EMBL" id="EF177176">
    <property type="protein sequence ID" value="ABO76793.1"/>
    <property type="molecule type" value="Genomic_DNA"/>
</dbReference>
<comment type="similarity">
    <text evidence="1">Belongs to the papillomaviridae E4 protein family.</text>
</comment>
<reference evidence="12 13" key="1">
    <citation type="submission" date="2006-12" db="EMBL/GenBank/DDBJ databases">
        <title>HPV56 Prototype Variant is Associated with Cervical Abnormalities.</title>
        <authorList>
            <person name="Fu L."/>
            <person name="Burk R.D."/>
        </authorList>
    </citation>
    <scope>NUCLEOTIDE SEQUENCE [LARGE SCALE GENOMIC DNA]</scope>
</reference>
<gene>
    <name evidence="4" type="primary">E4</name>
</gene>
<sequence>MYMMATKHTTQTLNKRPKNLGVKTYGKYIWKMRVFIVLTLCLVPVDTTYPLLKLLTNTTPTRPPPPPPRPWATKTPQYPTDQENDPDYGNQNLTPPESPTQSVSQHTQTSATQTIPTVEVEVSTTTTTLVIRLRL</sequence>
<evidence type="ECO:0000313" key="5">
    <source>
        <dbReference type="EMBL" id="CAD1807172.1"/>
    </source>
</evidence>
<dbReference type="Pfam" id="PF02711">
    <property type="entry name" value="Pap_E4"/>
    <property type="match status" value="1"/>
</dbReference>
<organism evidence="4 12">
    <name type="scientific">Human papillomavirus 56</name>
    <dbReference type="NCBI Taxonomy" id="10596"/>
    <lineage>
        <taxon>Viruses</taxon>
        <taxon>Monodnaviria</taxon>
        <taxon>Shotokuvirae</taxon>
        <taxon>Cossaviricota</taxon>
        <taxon>Papovaviricetes</taxon>
        <taxon>Zurhausenvirales</taxon>
        <taxon>Papillomaviridae</taxon>
        <taxon>Firstpapillomavirinae</taxon>
        <taxon>Alphapapillomavirus</taxon>
        <taxon>Alphapapillomavirus 6</taxon>
    </lineage>
</organism>
<dbReference type="EMBL" id="LR862043">
    <property type="protein sequence ID" value="CAD1814296.1"/>
    <property type="molecule type" value="Genomic_DNA"/>
</dbReference>
<evidence type="ECO:0000313" key="9">
    <source>
        <dbReference type="EMBL" id="CAD1813890.1"/>
    </source>
</evidence>
<proteinExistence type="inferred from homology"/>
<evidence type="ECO:0000256" key="1">
    <source>
        <dbReference type="ARBA" id="ARBA00009551"/>
    </source>
</evidence>
<dbReference type="InterPro" id="IPR003861">
    <property type="entry name" value="Papilloma_E4"/>
</dbReference>
<organismHost>
    <name type="scientific">Homo sapiens</name>
    <name type="common">Human</name>
    <dbReference type="NCBI Taxonomy" id="9606"/>
</organismHost>
<evidence type="ECO:0000313" key="13">
    <source>
        <dbReference type="Proteomes" id="UP000144852"/>
    </source>
</evidence>
<feature type="region of interest" description="Disordered" evidence="3">
    <location>
        <begin position="54"/>
        <end position="116"/>
    </location>
</feature>
<evidence type="ECO:0000256" key="3">
    <source>
        <dbReference type="SAM" id="MobiDB-lite"/>
    </source>
</evidence>
<feature type="compositionally biased region" description="Pro residues" evidence="3">
    <location>
        <begin position="61"/>
        <end position="70"/>
    </location>
</feature>
<evidence type="ECO:0000313" key="12">
    <source>
        <dbReference type="Proteomes" id="UP000115751"/>
    </source>
</evidence>
<evidence type="ECO:0000313" key="7">
    <source>
        <dbReference type="EMBL" id="CAD1807872.1"/>
    </source>
</evidence>
<dbReference type="EMBL" id="LR861979">
    <property type="protein sequence ID" value="CAD1813890.1"/>
    <property type="molecule type" value="Genomic_DNA"/>
</dbReference>
<dbReference type="EMBL" id="EF177177">
    <property type="protein sequence ID" value="ABO76800.1"/>
    <property type="molecule type" value="Genomic_DNA"/>
</dbReference>
<dbReference type="Proteomes" id="UP000144852">
    <property type="component" value="Genome"/>
</dbReference>
<dbReference type="EMBL" id="LR861859">
    <property type="protein sequence ID" value="CAD1807172.1"/>
    <property type="molecule type" value="Genomic_DNA"/>
</dbReference>
<evidence type="ECO:0000313" key="4">
    <source>
        <dbReference type="EMBL" id="ABO76793.1"/>
    </source>
</evidence>
<protein>
    <submittedName>
        <fullName evidence="4">Putative E4 protein</fullName>
    </submittedName>
</protein>
<evidence type="ECO:0000256" key="2">
    <source>
        <dbReference type="ARBA" id="ARBA00022518"/>
    </source>
</evidence>
<evidence type="ECO:0000313" key="8">
    <source>
        <dbReference type="EMBL" id="CAD1813761.1"/>
    </source>
</evidence>
<name>A9XCP4_HPV56</name>
<dbReference type="EMBL" id="LR862083">
    <property type="protein sequence ID" value="CAD1814590.1"/>
    <property type="molecule type" value="Genomic_DNA"/>
</dbReference>
<feature type="compositionally biased region" description="Polar residues" evidence="3">
    <location>
        <begin position="89"/>
        <end position="113"/>
    </location>
</feature>
<keyword evidence="2" id="KW-0244">Early protein</keyword>
<evidence type="ECO:0000313" key="11">
    <source>
        <dbReference type="EMBL" id="CAD1814590.1"/>
    </source>
</evidence>
<reference evidence="5" key="2">
    <citation type="submission" date="2020-07" db="EMBL/GenBank/DDBJ databases">
        <authorList>
            <person name="Wienecke-Baldacchino K A."/>
        </authorList>
    </citation>
    <scope>NUCLEOTIDE SEQUENCE</scope>
    <source>
        <strain evidence="7">LNS1302764_HPV56</strain>
        <strain evidence="8">LNS1681993_HPV56</strain>
        <strain evidence="5">LNS2917513_HPV56</strain>
        <strain evidence="6">LNS3774660_HPV56</strain>
        <strain evidence="9">LNS6178203_HPV56</strain>
        <strain evidence="10">LNS7888703_HPV56</strain>
        <strain evidence="11">LNS9880271_HPV56</strain>
    </source>
</reference>
<evidence type="ECO:0000313" key="6">
    <source>
        <dbReference type="EMBL" id="CAD1807306.1"/>
    </source>
</evidence>
<dbReference type="EMBL" id="LR861962">
    <property type="protein sequence ID" value="CAD1813761.1"/>
    <property type="molecule type" value="Genomic_DNA"/>
</dbReference>
<dbReference type="EMBL" id="LR861955">
    <property type="protein sequence ID" value="CAD1807872.1"/>
    <property type="molecule type" value="Genomic_DNA"/>
</dbReference>
<accession>A9XCP4</accession>
<dbReference type="EMBL" id="LR861877">
    <property type="protein sequence ID" value="CAD1807306.1"/>
    <property type="molecule type" value="Genomic_DNA"/>
</dbReference>